<keyword evidence="10" id="KW-0677">Repeat</keyword>
<feature type="domain" description="EF-hand" evidence="28">
    <location>
        <begin position="825"/>
        <end position="856"/>
    </location>
</feature>
<dbReference type="InterPro" id="IPR017907">
    <property type="entry name" value="Znf_RING_CS"/>
</dbReference>
<dbReference type="FunFam" id="1.10.238.10:FF:000015">
    <property type="entry name" value="Calcium-dependent protein kinase 1"/>
    <property type="match status" value="1"/>
</dbReference>
<dbReference type="Gene3D" id="3.30.40.10">
    <property type="entry name" value="Zinc/RING finger domain, C3HC4 (zinc finger)"/>
    <property type="match status" value="1"/>
</dbReference>
<keyword evidence="31" id="KW-1185">Reference proteome</keyword>
<evidence type="ECO:0000256" key="8">
    <source>
        <dbReference type="ARBA" id="ARBA00022692"/>
    </source>
</evidence>
<dbReference type="Pfam" id="PF00069">
    <property type="entry name" value="Pkinase"/>
    <property type="match status" value="1"/>
</dbReference>
<evidence type="ECO:0000256" key="9">
    <source>
        <dbReference type="ARBA" id="ARBA00022723"/>
    </source>
</evidence>
<evidence type="ECO:0000256" key="18">
    <source>
        <dbReference type="ARBA" id="ARBA00022989"/>
    </source>
</evidence>
<dbReference type="InterPro" id="IPR018247">
    <property type="entry name" value="EF_Hand_1_Ca_BS"/>
</dbReference>
<dbReference type="FunFam" id="1.10.510.10:FF:000249">
    <property type="entry name" value="Calcium-dependent protein kinase SK5"/>
    <property type="match status" value="1"/>
</dbReference>
<evidence type="ECO:0000256" key="21">
    <source>
        <dbReference type="ARBA" id="ARBA00047899"/>
    </source>
</evidence>
<dbReference type="PROSITE" id="PS00108">
    <property type="entry name" value="PROTEIN_KINASE_ST"/>
    <property type="match status" value="1"/>
</dbReference>
<dbReference type="Proteomes" id="UP000682877">
    <property type="component" value="Chromosome 4"/>
</dbReference>
<dbReference type="PROSITE" id="PS00018">
    <property type="entry name" value="EF_HAND_1"/>
    <property type="match status" value="4"/>
</dbReference>
<dbReference type="InterPro" id="IPR033326">
    <property type="entry name" value="BAH1"/>
</dbReference>
<keyword evidence="19 25" id="KW-0472">Membrane</keyword>
<evidence type="ECO:0000256" key="14">
    <source>
        <dbReference type="ARBA" id="ARBA00022786"/>
    </source>
</evidence>
<comment type="catalytic activity">
    <reaction evidence="1">
        <text>S-ubiquitinyl-[E2 ubiquitin-conjugating enzyme]-L-cysteine + [acceptor protein]-L-lysine = [E2 ubiquitin-conjugating enzyme]-L-cysteine + N(6)-ubiquitinyl-[acceptor protein]-L-lysine.</text>
        <dbReference type="EC" id="2.3.2.27"/>
    </reaction>
</comment>
<evidence type="ECO:0000256" key="19">
    <source>
        <dbReference type="ARBA" id="ARBA00023136"/>
    </source>
</evidence>
<dbReference type="InterPro" id="IPR002048">
    <property type="entry name" value="EF_hand_dom"/>
</dbReference>
<evidence type="ECO:0000256" key="5">
    <source>
        <dbReference type="ARBA" id="ARBA00022527"/>
    </source>
</evidence>
<evidence type="ECO:0000256" key="22">
    <source>
        <dbReference type="ARBA" id="ARBA00048679"/>
    </source>
</evidence>
<evidence type="ECO:0000256" key="25">
    <source>
        <dbReference type="SAM" id="Phobius"/>
    </source>
</evidence>
<dbReference type="PANTHER" id="PTHR46764">
    <property type="entry name" value="E3 UBIQUITIN-PROTEIN LIGASE BAH1"/>
    <property type="match status" value="1"/>
</dbReference>
<dbReference type="GO" id="GO:0005509">
    <property type="term" value="F:calcium ion binding"/>
    <property type="evidence" value="ECO:0007669"/>
    <property type="project" value="InterPro"/>
</dbReference>
<evidence type="ECO:0000259" key="26">
    <source>
        <dbReference type="PROSITE" id="PS50011"/>
    </source>
</evidence>
<dbReference type="SUPFAM" id="SSF47473">
    <property type="entry name" value="EF-hand"/>
    <property type="match status" value="1"/>
</dbReference>
<dbReference type="EMBL" id="LR999454">
    <property type="protein sequence ID" value="CAE6037970.1"/>
    <property type="molecule type" value="Genomic_DNA"/>
</dbReference>
<feature type="domain" description="SPX" evidence="29">
    <location>
        <begin position="1"/>
        <end position="161"/>
    </location>
</feature>
<dbReference type="InterPro" id="IPR013083">
    <property type="entry name" value="Znf_RING/FYVE/PHD"/>
</dbReference>
<evidence type="ECO:0000256" key="7">
    <source>
        <dbReference type="ARBA" id="ARBA00022679"/>
    </source>
</evidence>
<evidence type="ECO:0000259" key="28">
    <source>
        <dbReference type="PROSITE" id="PS50222"/>
    </source>
</evidence>
<comment type="catalytic activity">
    <reaction evidence="22">
        <text>L-seryl-[protein] + ATP = O-phospho-L-seryl-[protein] + ADP + H(+)</text>
        <dbReference type="Rhea" id="RHEA:17989"/>
        <dbReference type="Rhea" id="RHEA-COMP:9863"/>
        <dbReference type="Rhea" id="RHEA-COMP:11604"/>
        <dbReference type="ChEBI" id="CHEBI:15378"/>
        <dbReference type="ChEBI" id="CHEBI:29999"/>
        <dbReference type="ChEBI" id="CHEBI:30616"/>
        <dbReference type="ChEBI" id="CHEBI:83421"/>
        <dbReference type="ChEBI" id="CHEBI:456216"/>
        <dbReference type="EC" id="2.7.11.1"/>
    </reaction>
</comment>
<dbReference type="InterPro" id="IPR011992">
    <property type="entry name" value="EF-hand-dom_pair"/>
</dbReference>
<keyword evidence="8 25" id="KW-0812">Transmembrane</keyword>
<keyword evidence="12 23" id="KW-0863">Zinc-finger</keyword>
<evidence type="ECO:0000256" key="10">
    <source>
        <dbReference type="ARBA" id="ARBA00022737"/>
    </source>
</evidence>
<comment type="similarity">
    <text evidence="20">Belongs to the protein kinase superfamily. Ser/Thr protein kinase family. CDPK subfamily.</text>
</comment>
<evidence type="ECO:0000313" key="30">
    <source>
        <dbReference type="EMBL" id="CAE6037970.1"/>
    </source>
</evidence>
<dbReference type="PROSITE" id="PS01309">
    <property type="entry name" value="UPF0057"/>
    <property type="match status" value="1"/>
</dbReference>
<dbReference type="Pfam" id="PF13445">
    <property type="entry name" value="zf-RING_UBOX"/>
    <property type="match status" value="1"/>
</dbReference>
<feature type="compositionally biased region" description="Basic and acidic residues" evidence="24">
    <location>
        <begin position="329"/>
        <end position="352"/>
    </location>
</feature>
<evidence type="ECO:0000256" key="4">
    <source>
        <dbReference type="ARBA" id="ARBA00009530"/>
    </source>
</evidence>
<dbReference type="InterPro" id="IPR000719">
    <property type="entry name" value="Prot_kinase_dom"/>
</dbReference>
<feature type="domain" description="EF-hand" evidence="28">
    <location>
        <begin position="751"/>
        <end position="786"/>
    </location>
</feature>
<dbReference type="InterPro" id="IPR000612">
    <property type="entry name" value="PMP3"/>
</dbReference>
<dbReference type="GO" id="GO:0005524">
    <property type="term" value="F:ATP binding"/>
    <property type="evidence" value="ECO:0007669"/>
    <property type="project" value="UniProtKB-KW"/>
</dbReference>
<keyword evidence="9" id="KW-0479">Metal-binding</keyword>
<evidence type="ECO:0000259" key="29">
    <source>
        <dbReference type="PROSITE" id="PS51382"/>
    </source>
</evidence>
<keyword evidence="7" id="KW-0808">Transferase</keyword>
<feature type="domain" description="Protein kinase" evidence="26">
    <location>
        <begin position="414"/>
        <end position="672"/>
    </location>
</feature>
<keyword evidence="15" id="KW-0862">Zinc</keyword>
<evidence type="ECO:0000256" key="15">
    <source>
        <dbReference type="ARBA" id="ARBA00022833"/>
    </source>
</evidence>
<dbReference type="SMART" id="SM00220">
    <property type="entry name" value="S_TKc"/>
    <property type="match status" value="1"/>
</dbReference>
<dbReference type="SUPFAM" id="SSF57850">
    <property type="entry name" value="RING/U-box"/>
    <property type="match status" value="1"/>
</dbReference>
<feature type="compositionally biased region" description="Polar residues" evidence="24">
    <location>
        <begin position="353"/>
        <end position="365"/>
    </location>
</feature>
<dbReference type="PROSITE" id="PS50222">
    <property type="entry name" value="EF_HAND_2"/>
    <property type="match status" value="4"/>
</dbReference>
<dbReference type="Gene3D" id="1.10.238.10">
    <property type="entry name" value="EF-hand"/>
    <property type="match status" value="1"/>
</dbReference>
<evidence type="ECO:0000256" key="2">
    <source>
        <dbReference type="ARBA" id="ARBA00004370"/>
    </source>
</evidence>
<keyword evidence="17" id="KW-0067">ATP-binding</keyword>
<reference evidence="30" key="1">
    <citation type="submission" date="2021-01" db="EMBL/GenBank/DDBJ databases">
        <authorList>
            <person name="Bezrukov I."/>
        </authorList>
    </citation>
    <scope>NUCLEOTIDE SEQUENCE</scope>
</reference>
<evidence type="ECO:0000256" key="3">
    <source>
        <dbReference type="ARBA" id="ARBA00004906"/>
    </source>
</evidence>
<evidence type="ECO:0000256" key="11">
    <source>
        <dbReference type="ARBA" id="ARBA00022741"/>
    </source>
</evidence>
<dbReference type="SUPFAM" id="SSF56112">
    <property type="entry name" value="Protein kinase-like (PK-like)"/>
    <property type="match status" value="1"/>
</dbReference>
<gene>
    <name evidence="30" type="ORF">AARE701A_LOCUS10886</name>
</gene>
<evidence type="ECO:0000256" key="17">
    <source>
        <dbReference type="ARBA" id="ARBA00022840"/>
    </source>
</evidence>
<evidence type="ECO:0008006" key="32">
    <source>
        <dbReference type="Google" id="ProtNLM"/>
    </source>
</evidence>
<dbReference type="Pfam" id="PF01679">
    <property type="entry name" value="Pmp3"/>
    <property type="match status" value="1"/>
</dbReference>
<evidence type="ECO:0000256" key="1">
    <source>
        <dbReference type="ARBA" id="ARBA00000900"/>
    </source>
</evidence>
<dbReference type="InterPro" id="IPR008271">
    <property type="entry name" value="Ser/Thr_kinase_AS"/>
</dbReference>
<dbReference type="GO" id="GO:0004674">
    <property type="term" value="F:protein serine/threonine kinase activity"/>
    <property type="evidence" value="ECO:0007669"/>
    <property type="project" value="UniProtKB-KW"/>
</dbReference>
<keyword evidence="5" id="KW-0723">Serine/threonine-protein kinase</keyword>
<dbReference type="SMART" id="SM00184">
    <property type="entry name" value="RING"/>
    <property type="match status" value="1"/>
</dbReference>
<name>A0A8S2AA61_ARAAE</name>
<dbReference type="AlphaFoldDB" id="A0A8S2AA61"/>
<organism evidence="30 31">
    <name type="scientific">Arabidopsis arenosa</name>
    <name type="common">Sand rock-cress</name>
    <name type="synonym">Cardaminopsis arenosa</name>
    <dbReference type="NCBI Taxonomy" id="38785"/>
    <lineage>
        <taxon>Eukaryota</taxon>
        <taxon>Viridiplantae</taxon>
        <taxon>Streptophyta</taxon>
        <taxon>Embryophyta</taxon>
        <taxon>Tracheophyta</taxon>
        <taxon>Spermatophyta</taxon>
        <taxon>Magnoliopsida</taxon>
        <taxon>eudicotyledons</taxon>
        <taxon>Gunneridae</taxon>
        <taxon>Pentapetalae</taxon>
        <taxon>rosids</taxon>
        <taxon>malvids</taxon>
        <taxon>Brassicales</taxon>
        <taxon>Brassicaceae</taxon>
        <taxon>Camelineae</taxon>
        <taxon>Arabidopsis</taxon>
    </lineage>
</organism>
<keyword evidence="14" id="KW-0833">Ubl conjugation pathway</keyword>
<dbReference type="CDD" id="cd14482">
    <property type="entry name" value="SPX_BAH1-like"/>
    <property type="match status" value="1"/>
</dbReference>
<feature type="region of interest" description="Disordered" evidence="24">
    <location>
        <begin position="316"/>
        <end position="419"/>
    </location>
</feature>
<proteinExistence type="inferred from homology"/>
<evidence type="ECO:0000256" key="12">
    <source>
        <dbReference type="ARBA" id="ARBA00022771"/>
    </source>
</evidence>
<dbReference type="GO" id="GO:0008270">
    <property type="term" value="F:zinc ion binding"/>
    <property type="evidence" value="ECO:0007669"/>
    <property type="project" value="UniProtKB-KW"/>
</dbReference>
<comment type="pathway">
    <text evidence="3">Protein modification; protein ubiquitination.</text>
</comment>
<protein>
    <recommendedName>
        <fullName evidence="32">RING-type E3 ubiquitin transferase</fullName>
    </recommendedName>
</protein>
<dbReference type="InterPro" id="IPR001841">
    <property type="entry name" value="Znf_RING"/>
</dbReference>
<accession>A0A8S2AA61</accession>
<dbReference type="GO" id="GO:0016020">
    <property type="term" value="C:membrane"/>
    <property type="evidence" value="ECO:0007669"/>
    <property type="project" value="UniProtKB-SubCell"/>
</dbReference>
<sequence length="904" mass="102211">MKFGETFTEYLHGEEEWFLEKCRHVEYKKLKKVLKKCKTCNSTRSNDEHIVSSATSLSDSCQCQSCSWCDEMFFAELMKEVSDIAGCFRSRVRHLLHLHVATGMQRYMMSLRRCFTDEKQALLQEGQFLIQYITMNAIAIRKILKKYDKVHSSVNGKKFKLKMRAERIELLHSPWLIELGAFYINTGLDKVGNFKNSFGRVSCDYLINDDQPMMQLMLPNSIELEFDLTCAICLETVFNPYALKCGHIFCKACACSAASVMIFQGIKAAPKNSKCPICREVGVYAEAVHMIELHLLLKIRSKEYWKERMMGERSEMVKQSKIAAVWRNQKPDDSLKSSKDESSRKKNDKSVNGDDSNPHVSSTVDPAQPTLPTPSTPPPQVKMANEEPPPKPIPENKTVEEDANSKPQKKEAHMKRMASAGQGQFGTTFLCVDKKTGKEFACKTIAKRKLTTPEDVEDVRREIQIMHHLSGHPNVIQIVGAYEDAVAVHVVMEICAGGELFDRIIQRGHYTEKKAAELARIIVGVIEACHSLGVMHRDLKPENFLFVSGDEEAALKTIDFGLSVFFKPGETFTDVVGSPYYVAPEVLRKHYSHECDVWSAGVIIYILLSGVPPFWDETEQGIFEQVLKGDLDFISEPWPSVSESAKDLVRRMLIRDPKKRMTTHEVLCHPWARVDGVALDKPLDSAVLSRLQQFSAMNKLKKIAIKVIAESLSEEEIAGLKEMFKMIDTDNSGHITLEELKKGLDRVGADLKDSEILGLMQAADIDNSGTIDYGEFIAAMVHLNKIEKEDHLFTAFSYFDQDGSGYITRDELQQACKQFGLADVHLDDILREVDKDNDGRIDYSEFVDMMQDTETFLEIILAILLPPVGVFLRYGCGVEFWICLLLTILGYIPGIIYAIYVLVG</sequence>
<keyword evidence="6" id="KW-0597">Phosphoprotein</keyword>
<feature type="domain" description="EF-hand" evidence="28">
    <location>
        <begin position="787"/>
        <end position="822"/>
    </location>
</feature>
<comment type="similarity">
    <text evidence="4">Belongs to the UPF0057 (PMP3) family.</text>
</comment>
<dbReference type="CDD" id="cd05117">
    <property type="entry name" value="STKc_CAMK"/>
    <property type="match status" value="1"/>
</dbReference>
<comment type="catalytic activity">
    <reaction evidence="21">
        <text>L-threonyl-[protein] + ATP = O-phospho-L-threonyl-[protein] + ADP + H(+)</text>
        <dbReference type="Rhea" id="RHEA:46608"/>
        <dbReference type="Rhea" id="RHEA-COMP:11060"/>
        <dbReference type="Rhea" id="RHEA-COMP:11605"/>
        <dbReference type="ChEBI" id="CHEBI:15378"/>
        <dbReference type="ChEBI" id="CHEBI:30013"/>
        <dbReference type="ChEBI" id="CHEBI:30616"/>
        <dbReference type="ChEBI" id="CHEBI:61977"/>
        <dbReference type="ChEBI" id="CHEBI:456216"/>
        <dbReference type="EC" id="2.7.11.1"/>
    </reaction>
</comment>
<evidence type="ECO:0000256" key="24">
    <source>
        <dbReference type="SAM" id="MobiDB-lite"/>
    </source>
</evidence>
<evidence type="ECO:0000256" key="16">
    <source>
        <dbReference type="ARBA" id="ARBA00022837"/>
    </source>
</evidence>
<feature type="transmembrane region" description="Helical" evidence="25">
    <location>
        <begin position="856"/>
        <end position="874"/>
    </location>
</feature>
<feature type="compositionally biased region" description="Pro residues" evidence="24">
    <location>
        <begin position="369"/>
        <end position="380"/>
    </location>
</feature>
<evidence type="ECO:0000259" key="27">
    <source>
        <dbReference type="PROSITE" id="PS50089"/>
    </source>
</evidence>
<feature type="compositionally biased region" description="Basic and acidic residues" evidence="24">
    <location>
        <begin position="397"/>
        <end position="411"/>
    </location>
</feature>
<dbReference type="SMART" id="SM00054">
    <property type="entry name" value="EFh"/>
    <property type="match status" value="4"/>
</dbReference>
<keyword evidence="18 25" id="KW-1133">Transmembrane helix</keyword>
<evidence type="ECO:0000256" key="23">
    <source>
        <dbReference type="PROSITE-ProRule" id="PRU00175"/>
    </source>
</evidence>
<dbReference type="CDD" id="cd00051">
    <property type="entry name" value="EFh"/>
    <property type="match status" value="2"/>
</dbReference>
<dbReference type="PROSITE" id="PS51382">
    <property type="entry name" value="SPX"/>
    <property type="match status" value="1"/>
</dbReference>
<feature type="transmembrane region" description="Helical" evidence="25">
    <location>
        <begin position="881"/>
        <end position="903"/>
    </location>
</feature>
<evidence type="ECO:0000313" key="31">
    <source>
        <dbReference type="Proteomes" id="UP000682877"/>
    </source>
</evidence>
<evidence type="ECO:0000256" key="20">
    <source>
        <dbReference type="ARBA" id="ARBA00024334"/>
    </source>
</evidence>
<evidence type="ECO:0000256" key="13">
    <source>
        <dbReference type="ARBA" id="ARBA00022777"/>
    </source>
</evidence>
<keyword evidence="13" id="KW-0418">Kinase</keyword>
<dbReference type="CDD" id="cd23127">
    <property type="entry name" value="RING-HC_BAH1-like"/>
    <property type="match status" value="1"/>
</dbReference>
<dbReference type="FunFam" id="3.30.200.20:FF:000004">
    <property type="entry name" value="Calcium-dependent protein kinase 1"/>
    <property type="match status" value="1"/>
</dbReference>
<feature type="domain" description="RING-type" evidence="27">
    <location>
        <begin position="230"/>
        <end position="279"/>
    </location>
</feature>
<comment type="subcellular location">
    <subcellularLocation>
        <location evidence="2">Membrane</location>
    </subcellularLocation>
</comment>
<dbReference type="Gene3D" id="3.30.200.20">
    <property type="entry name" value="Phosphorylase Kinase, domain 1"/>
    <property type="match status" value="1"/>
</dbReference>
<dbReference type="PROSITE" id="PS50089">
    <property type="entry name" value="ZF_RING_2"/>
    <property type="match status" value="1"/>
</dbReference>
<dbReference type="Pfam" id="PF13499">
    <property type="entry name" value="EF-hand_7"/>
    <property type="match status" value="2"/>
</dbReference>
<dbReference type="PROSITE" id="PS00518">
    <property type="entry name" value="ZF_RING_1"/>
    <property type="match status" value="1"/>
</dbReference>
<dbReference type="PROSITE" id="PS50011">
    <property type="entry name" value="PROTEIN_KINASE_DOM"/>
    <property type="match status" value="1"/>
</dbReference>
<keyword evidence="11" id="KW-0547">Nucleotide-binding</keyword>
<dbReference type="Gene3D" id="1.10.510.10">
    <property type="entry name" value="Transferase(Phosphotransferase) domain 1"/>
    <property type="match status" value="1"/>
</dbReference>
<keyword evidence="16" id="KW-0106">Calcium</keyword>
<evidence type="ECO:0000256" key="6">
    <source>
        <dbReference type="ARBA" id="ARBA00022553"/>
    </source>
</evidence>
<dbReference type="PANTHER" id="PTHR46764:SF2">
    <property type="entry name" value="E3 UBIQUITIN-PROTEIN LIGASE BAH1-LIKE-RELATED"/>
    <property type="match status" value="1"/>
</dbReference>
<dbReference type="InterPro" id="IPR011009">
    <property type="entry name" value="Kinase-like_dom_sf"/>
</dbReference>
<dbReference type="InterPro" id="IPR004331">
    <property type="entry name" value="SPX_dom"/>
</dbReference>
<feature type="domain" description="EF-hand" evidence="28">
    <location>
        <begin position="715"/>
        <end position="750"/>
    </location>
</feature>
<dbReference type="GO" id="GO:0061630">
    <property type="term" value="F:ubiquitin protein ligase activity"/>
    <property type="evidence" value="ECO:0007669"/>
    <property type="project" value="UniProtKB-EC"/>
</dbReference>
<dbReference type="InterPro" id="IPR027370">
    <property type="entry name" value="Znf-RING_euk"/>
</dbReference>